<name>A0A2M9FYP9_9PROT</name>
<gene>
    <name evidence="2" type="ORF">CVT23_16720</name>
</gene>
<dbReference type="SUPFAM" id="SSF54427">
    <property type="entry name" value="NTF2-like"/>
    <property type="match status" value="1"/>
</dbReference>
<dbReference type="InterPro" id="IPR037401">
    <property type="entry name" value="SnoaL-like"/>
</dbReference>
<dbReference type="Proteomes" id="UP000229498">
    <property type="component" value="Unassembled WGS sequence"/>
</dbReference>
<sequence>MSEPSGESRADSPDAAMTERFDRWLQAFGSAWQNRNAEEMAALFAGDGGFFETPFGPPCRGRSEILAHWQEALGRQDNVVFMYRTMAVRDDLGVARWAAQFDLPEAGLRLEFDGVIECRLAADDTARLVRLWWHDREAPRRKQPA</sequence>
<evidence type="ECO:0000313" key="2">
    <source>
        <dbReference type="EMBL" id="PJK28596.1"/>
    </source>
</evidence>
<dbReference type="InterPro" id="IPR032710">
    <property type="entry name" value="NTF2-like_dom_sf"/>
</dbReference>
<feature type="domain" description="SnoaL-like" evidence="1">
    <location>
        <begin position="26"/>
        <end position="123"/>
    </location>
</feature>
<keyword evidence="3" id="KW-1185">Reference proteome</keyword>
<evidence type="ECO:0000259" key="1">
    <source>
        <dbReference type="Pfam" id="PF12680"/>
    </source>
</evidence>
<organism evidence="2 3">
    <name type="scientific">Minwuia thermotolerans</name>
    <dbReference type="NCBI Taxonomy" id="2056226"/>
    <lineage>
        <taxon>Bacteria</taxon>
        <taxon>Pseudomonadati</taxon>
        <taxon>Pseudomonadota</taxon>
        <taxon>Alphaproteobacteria</taxon>
        <taxon>Minwuiales</taxon>
        <taxon>Minwuiaceae</taxon>
        <taxon>Minwuia</taxon>
    </lineage>
</organism>
<comment type="caution">
    <text evidence="2">The sequence shown here is derived from an EMBL/GenBank/DDBJ whole genome shotgun (WGS) entry which is preliminary data.</text>
</comment>
<proteinExistence type="predicted"/>
<dbReference type="EMBL" id="PHIG01000043">
    <property type="protein sequence ID" value="PJK28596.1"/>
    <property type="molecule type" value="Genomic_DNA"/>
</dbReference>
<dbReference type="Pfam" id="PF12680">
    <property type="entry name" value="SnoaL_2"/>
    <property type="match status" value="1"/>
</dbReference>
<dbReference type="OrthoDB" id="7845226at2"/>
<dbReference type="AlphaFoldDB" id="A0A2M9FYP9"/>
<dbReference type="RefSeq" id="WP_109796075.1">
    <property type="nucleotide sequence ID" value="NZ_PHIG01000043.1"/>
</dbReference>
<accession>A0A2M9FYP9</accession>
<reference evidence="2 3" key="1">
    <citation type="submission" date="2017-11" db="EMBL/GenBank/DDBJ databases">
        <title>Draft genome sequence of Rhizobiales bacterium SY3-13.</title>
        <authorList>
            <person name="Sun C."/>
        </authorList>
    </citation>
    <scope>NUCLEOTIDE SEQUENCE [LARGE SCALE GENOMIC DNA]</scope>
    <source>
        <strain evidence="2 3">SY3-13</strain>
    </source>
</reference>
<dbReference type="Gene3D" id="3.10.450.50">
    <property type="match status" value="1"/>
</dbReference>
<evidence type="ECO:0000313" key="3">
    <source>
        <dbReference type="Proteomes" id="UP000229498"/>
    </source>
</evidence>
<protein>
    <recommendedName>
        <fullName evidence="1">SnoaL-like domain-containing protein</fullName>
    </recommendedName>
</protein>